<organism evidence="1 2">
    <name type="scientific">Paraburkholderia youngii</name>
    <dbReference type="NCBI Taxonomy" id="2782701"/>
    <lineage>
        <taxon>Bacteria</taxon>
        <taxon>Pseudomonadati</taxon>
        <taxon>Pseudomonadota</taxon>
        <taxon>Betaproteobacteria</taxon>
        <taxon>Burkholderiales</taxon>
        <taxon>Burkholderiaceae</taxon>
        <taxon>Paraburkholderia</taxon>
    </lineage>
</organism>
<dbReference type="RefSeq" id="WP_221309637.1">
    <property type="nucleotide sequence ID" value="NZ_JACHDE010000048.1"/>
</dbReference>
<protein>
    <submittedName>
        <fullName evidence="1">Uncharacterized protein</fullName>
    </submittedName>
</protein>
<dbReference type="AlphaFoldDB" id="A0A7W8LF67"/>
<sequence>MPQVDHRVRERLERVVHGTDALKAQQQAAEGIFLGKHALHGPEAFCEDGRIEMTLVAAFVMFARWRVPWR</sequence>
<evidence type="ECO:0000313" key="1">
    <source>
        <dbReference type="EMBL" id="MBB5405904.1"/>
    </source>
</evidence>
<dbReference type="EMBL" id="JACHDE010000048">
    <property type="protein sequence ID" value="MBB5405904.1"/>
    <property type="molecule type" value="Genomic_DNA"/>
</dbReference>
<name>A0A7W8LF67_9BURK</name>
<evidence type="ECO:0000313" key="2">
    <source>
        <dbReference type="Proteomes" id="UP000592820"/>
    </source>
</evidence>
<comment type="caution">
    <text evidence="1">The sequence shown here is derived from an EMBL/GenBank/DDBJ whole genome shotgun (WGS) entry which is preliminary data.</text>
</comment>
<accession>A0A7W8LF67</accession>
<dbReference type="Proteomes" id="UP000592820">
    <property type="component" value="Unassembled WGS sequence"/>
</dbReference>
<proteinExistence type="predicted"/>
<reference evidence="1 2" key="1">
    <citation type="submission" date="2020-08" db="EMBL/GenBank/DDBJ databases">
        <title>Genomic Encyclopedia of Type Strains, Phase IV (KMG-V): Genome sequencing to study the core and pangenomes of soil and plant-associated prokaryotes.</title>
        <authorList>
            <person name="Whitman W."/>
        </authorList>
    </citation>
    <scope>NUCLEOTIDE SEQUENCE [LARGE SCALE GENOMIC DNA]</scope>
    <source>
        <strain evidence="1 2">JPY162</strain>
    </source>
</reference>
<gene>
    <name evidence="1" type="ORF">HDG41_008003</name>
</gene>